<evidence type="ECO:0000256" key="2">
    <source>
        <dbReference type="SAM" id="MobiDB-lite"/>
    </source>
</evidence>
<comment type="caution">
    <text evidence="3">The sequence shown here is derived from an EMBL/GenBank/DDBJ whole genome shotgun (WGS) entry which is preliminary data.</text>
</comment>
<dbReference type="Proteomes" id="UP000480684">
    <property type="component" value="Unassembled WGS sequence"/>
</dbReference>
<evidence type="ECO:0000313" key="3">
    <source>
        <dbReference type="EMBL" id="NFV81355.1"/>
    </source>
</evidence>
<protein>
    <recommendedName>
        <fullName evidence="5">J domain-containing protein</fullName>
    </recommendedName>
</protein>
<sequence length="237" mass="26675">MTNPRDTAPDKTPDRAEESELARAFSLTEKLMGGGVAEAEARAEPALKQAGKTLRYWLWRAGGRRRPGGDPAQVAENYERELARLTEVLRDQGEKAVAHKDKLLAKEQARVAELEQLTSQLQQACESELAKLRAQLAQRQERLPAPGEVARLSARLSETEERARLAENKVEMLKEALEITRARAAPTGTIPEDGRFREAKRAFARTFHPDQGGRGDIDRQRAFLEFWPVLERIERGE</sequence>
<dbReference type="EMBL" id="JAAIYP010000039">
    <property type="protein sequence ID" value="NFV81355.1"/>
    <property type="molecule type" value="Genomic_DNA"/>
</dbReference>
<keyword evidence="4" id="KW-1185">Reference proteome</keyword>
<gene>
    <name evidence="3" type="ORF">G4223_14665</name>
</gene>
<accession>A0A7C9V0B3</accession>
<keyword evidence="1" id="KW-0175">Coiled coil</keyword>
<organism evidence="3 4">
    <name type="scientific">Magnetospirillum aberrantis SpK</name>
    <dbReference type="NCBI Taxonomy" id="908842"/>
    <lineage>
        <taxon>Bacteria</taxon>
        <taxon>Pseudomonadati</taxon>
        <taxon>Pseudomonadota</taxon>
        <taxon>Alphaproteobacteria</taxon>
        <taxon>Rhodospirillales</taxon>
        <taxon>Rhodospirillaceae</taxon>
        <taxon>Magnetospirillum</taxon>
    </lineage>
</organism>
<evidence type="ECO:0008006" key="5">
    <source>
        <dbReference type="Google" id="ProtNLM"/>
    </source>
</evidence>
<feature type="region of interest" description="Disordered" evidence="2">
    <location>
        <begin position="1"/>
        <end position="20"/>
    </location>
</feature>
<feature type="compositionally biased region" description="Basic and acidic residues" evidence="2">
    <location>
        <begin position="7"/>
        <end position="20"/>
    </location>
</feature>
<evidence type="ECO:0000256" key="1">
    <source>
        <dbReference type="SAM" id="Coils"/>
    </source>
</evidence>
<proteinExistence type="predicted"/>
<evidence type="ECO:0000313" key="4">
    <source>
        <dbReference type="Proteomes" id="UP000480684"/>
    </source>
</evidence>
<feature type="coiled-coil region" evidence="1">
    <location>
        <begin position="75"/>
        <end position="183"/>
    </location>
</feature>
<dbReference type="RefSeq" id="WP_163681311.1">
    <property type="nucleotide sequence ID" value="NZ_JAAIYP010000039.1"/>
</dbReference>
<reference evidence="3 4" key="1">
    <citation type="submission" date="2020-02" db="EMBL/GenBank/DDBJ databases">
        <authorList>
            <person name="Dziuba M."/>
            <person name="Kuznetsov B."/>
            <person name="Mardanov A."/>
            <person name="Ravin N."/>
            <person name="Grouzdev D."/>
        </authorList>
    </citation>
    <scope>NUCLEOTIDE SEQUENCE [LARGE SCALE GENOMIC DNA]</scope>
    <source>
        <strain evidence="3 4">SpK</strain>
    </source>
</reference>
<dbReference type="AlphaFoldDB" id="A0A7C9V0B3"/>
<name>A0A7C9V0B3_9PROT</name>